<reference evidence="12 13" key="1">
    <citation type="journal article" date="2016" name="Nat. Commun.">
        <title>Thousands of microbial genomes shed light on interconnected biogeochemical processes in an aquifer system.</title>
        <authorList>
            <person name="Anantharaman K."/>
            <person name="Brown C.T."/>
            <person name="Hug L.A."/>
            <person name="Sharon I."/>
            <person name="Castelle C.J."/>
            <person name="Probst A.J."/>
            <person name="Thomas B.C."/>
            <person name="Singh A."/>
            <person name="Wilkins M.J."/>
            <person name="Karaoz U."/>
            <person name="Brodie E.L."/>
            <person name="Williams K.H."/>
            <person name="Hubbard S.S."/>
            <person name="Banfield J.F."/>
        </authorList>
    </citation>
    <scope>NUCLEOTIDE SEQUENCE [LARGE SCALE GENOMIC DNA]</scope>
</reference>
<keyword evidence="7" id="KW-1133">Transmembrane helix</keyword>
<dbReference type="EMBL" id="MFSP01000126">
    <property type="protein sequence ID" value="OGI64669.1"/>
    <property type="molecule type" value="Genomic_DNA"/>
</dbReference>
<dbReference type="InterPro" id="IPR022346">
    <property type="entry name" value="T2SS_GspH"/>
</dbReference>
<dbReference type="GO" id="GO:0015628">
    <property type="term" value="P:protein secretion by the type II secretion system"/>
    <property type="evidence" value="ECO:0007669"/>
    <property type="project" value="InterPro"/>
</dbReference>
<dbReference type="Gene3D" id="3.55.40.10">
    <property type="entry name" value="minor pseudopilin epsh domain"/>
    <property type="match status" value="1"/>
</dbReference>
<keyword evidence="8" id="KW-0472">Membrane</keyword>
<dbReference type="InterPro" id="IPR045584">
    <property type="entry name" value="Pilin-like"/>
</dbReference>
<organism evidence="12 13">
    <name type="scientific">Candidatus Muproteobacteria bacterium RBG_16_60_9</name>
    <dbReference type="NCBI Taxonomy" id="1817755"/>
    <lineage>
        <taxon>Bacteria</taxon>
        <taxon>Pseudomonadati</taxon>
        <taxon>Pseudomonadota</taxon>
        <taxon>Candidatus Muproteobacteria</taxon>
    </lineage>
</organism>
<keyword evidence="5" id="KW-0997">Cell inner membrane</keyword>
<comment type="subcellular location">
    <subcellularLocation>
        <location evidence="1">Cell inner membrane</location>
        <topology evidence="1">Single-pass membrane protein</topology>
    </subcellularLocation>
</comment>
<evidence type="ECO:0000256" key="10">
    <source>
        <dbReference type="ARBA" id="ARBA00030775"/>
    </source>
</evidence>
<evidence type="ECO:0000256" key="4">
    <source>
        <dbReference type="ARBA" id="ARBA00022481"/>
    </source>
</evidence>
<evidence type="ECO:0000313" key="13">
    <source>
        <dbReference type="Proteomes" id="UP000179076"/>
    </source>
</evidence>
<evidence type="ECO:0000256" key="7">
    <source>
        <dbReference type="ARBA" id="ARBA00022989"/>
    </source>
</evidence>
<evidence type="ECO:0000256" key="9">
    <source>
        <dbReference type="ARBA" id="ARBA00025772"/>
    </source>
</evidence>
<evidence type="ECO:0000256" key="5">
    <source>
        <dbReference type="ARBA" id="ARBA00022519"/>
    </source>
</evidence>
<dbReference type="AlphaFoldDB" id="A0A1F6V570"/>
<sequence>MNRFRSSLQRPFHPLTTIRGFTLQEMLVSLCISGTLAGGGAGVWGAVQQNAITAAANDLVTHLALVRSEAITQNTRVTICPTVDRQACQPASSDYTAWQTGWLVYVDNNADGKPQADEIVRLQNSVSNGIVIRSSRARGHVTYQPLGTAGGSTITFAVCSARDPSLARYVVVSNSGRARVAPTTTSNVKCG</sequence>
<evidence type="ECO:0000313" key="12">
    <source>
        <dbReference type="EMBL" id="OGI64669.1"/>
    </source>
</evidence>
<feature type="domain" description="General secretion pathway GspH" evidence="11">
    <location>
        <begin position="55"/>
        <end position="176"/>
    </location>
</feature>
<comment type="caution">
    <text evidence="12">The sequence shown here is derived from an EMBL/GenBank/DDBJ whole genome shotgun (WGS) entry which is preliminary data.</text>
</comment>
<dbReference type="Proteomes" id="UP000179076">
    <property type="component" value="Unassembled WGS sequence"/>
</dbReference>
<evidence type="ECO:0000256" key="2">
    <source>
        <dbReference type="ARBA" id="ARBA00021549"/>
    </source>
</evidence>
<evidence type="ECO:0000256" key="1">
    <source>
        <dbReference type="ARBA" id="ARBA00004377"/>
    </source>
</evidence>
<evidence type="ECO:0000256" key="6">
    <source>
        <dbReference type="ARBA" id="ARBA00022692"/>
    </source>
</evidence>
<accession>A0A1F6V570</accession>
<keyword evidence="4" id="KW-0488">Methylation</keyword>
<protein>
    <recommendedName>
        <fullName evidence="2">Type II secretion system protein H</fullName>
    </recommendedName>
    <alternativeName>
        <fullName evidence="10">General secretion pathway protein H</fullName>
    </alternativeName>
</protein>
<dbReference type="Pfam" id="PF12019">
    <property type="entry name" value="GspH"/>
    <property type="match status" value="1"/>
</dbReference>
<evidence type="ECO:0000256" key="3">
    <source>
        <dbReference type="ARBA" id="ARBA00022475"/>
    </source>
</evidence>
<gene>
    <name evidence="12" type="ORF">A2W18_12950</name>
</gene>
<evidence type="ECO:0000256" key="8">
    <source>
        <dbReference type="ARBA" id="ARBA00023136"/>
    </source>
</evidence>
<comment type="similarity">
    <text evidence="9">Belongs to the GSP H family.</text>
</comment>
<proteinExistence type="inferred from homology"/>
<dbReference type="SUPFAM" id="SSF54523">
    <property type="entry name" value="Pili subunits"/>
    <property type="match status" value="1"/>
</dbReference>
<keyword evidence="3" id="KW-1003">Cell membrane</keyword>
<dbReference type="GO" id="GO:0015627">
    <property type="term" value="C:type II protein secretion system complex"/>
    <property type="evidence" value="ECO:0007669"/>
    <property type="project" value="InterPro"/>
</dbReference>
<keyword evidence="6" id="KW-0812">Transmembrane</keyword>
<name>A0A1F6V570_9PROT</name>
<evidence type="ECO:0000259" key="11">
    <source>
        <dbReference type="Pfam" id="PF12019"/>
    </source>
</evidence>
<dbReference type="GO" id="GO:0005886">
    <property type="term" value="C:plasma membrane"/>
    <property type="evidence" value="ECO:0007669"/>
    <property type="project" value="UniProtKB-SubCell"/>
</dbReference>